<dbReference type="PANTHER" id="PTHR48094:SF11">
    <property type="entry name" value="GLUTATHIONE-INDEPENDENT GLYOXALASE HSP31-RELATED"/>
    <property type="match status" value="1"/>
</dbReference>
<evidence type="ECO:0000313" key="7">
    <source>
        <dbReference type="Proteomes" id="UP000649328"/>
    </source>
</evidence>
<evidence type="ECO:0000256" key="1">
    <source>
        <dbReference type="ARBA" id="ARBA00013134"/>
    </source>
</evidence>
<comment type="catalytic activity">
    <reaction evidence="5">
        <text>methylglyoxal + H2O = (R)-lactate + H(+)</text>
        <dbReference type="Rhea" id="RHEA:27754"/>
        <dbReference type="ChEBI" id="CHEBI:15377"/>
        <dbReference type="ChEBI" id="CHEBI:15378"/>
        <dbReference type="ChEBI" id="CHEBI:16004"/>
        <dbReference type="ChEBI" id="CHEBI:17158"/>
        <dbReference type="EC" id="4.2.1.130"/>
    </reaction>
</comment>
<dbReference type="Gene3D" id="3.40.50.880">
    <property type="match status" value="1"/>
</dbReference>
<dbReference type="PROSITE" id="PS51257">
    <property type="entry name" value="PROKAR_LIPOPROTEIN"/>
    <property type="match status" value="1"/>
</dbReference>
<accession>A0A8H7GN45</accession>
<dbReference type="PANTHER" id="PTHR48094">
    <property type="entry name" value="PROTEIN/NUCLEIC ACID DEGLYCASE DJ-1-RELATED"/>
    <property type="match status" value="1"/>
</dbReference>
<dbReference type="InterPro" id="IPR029062">
    <property type="entry name" value="Class_I_gatase-like"/>
</dbReference>
<comment type="caution">
    <text evidence="6">The sequence shown here is derived from an EMBL/GenBank/DDBJ whole genome shotgun (WGS) entry which is preliminary data.</text>
</comment>
<dbReference type="SUPFAM" id="SSF52317">
    <property type="entry name" value="Class I glutamine amidotransferase-like"/>
    <property type="match status" value="1"/>
</dbReference>
<evidence type="ECO:0000313" key="6">
    <source>
        <dbReference type="EMBL" id="KAF7999361.1"/>
    </source>
</evidence>
<name>A0A8H7GN45_9ASCO</name>
<dbReference type="AlphaFoldDB" id="A0A8H7GN45"/>
<evidence type="ECO:0000256" key="4">
    <source>
        <dbReference type="ARBA" id="ARBA00038493"/>
    </source>
</evidence>
<evidence type="ECO:0000256" key="5">
    <source>
        <dbReference type="ARBA" id="ARBA00048082"/>
    </source>
</evidence>
<dbReference type="GO" id="GO:0019243">
    <property type="term" value="P:methylglyoxal catabolic process to D-lactate via S-lactoyl-glutathione"/>
    <property type="evidence" value="ECO:0007669"/>
    <property type="project" value="TreeGrafter"/>
</dbReference>
<dbReference type="EC" id="4.2.1.130" evidence="1"/>
<dbReference type="GO" id="GO:0019172">
    <property type="term" value="F:glyoxalase III activity"/>
    <property type="evidence" value="ECO:0007669"/>
    <property type="project" value="UniProtKB-EC"/>
</dbReference>
<organism evidence="6 7">
    <name type="scientific">Metschnikowia pulcherrima</name>
    <dbReference type="NCBI Taxonomy" id="27326"/>
    <lineage>
        <taxon>Eukaryota</taxon>
        <taxon>Fungi</taxon>
        <taxon>Dikarya</taxon>
        <taxon>Ascomycota</taxon>
        <taxon>Saccharomycotina</taxon>
        <taxon>Pichiomycetes</taxon>
        <taxon>Metschnikowiaceae</taxon>
        <taxon>Metschnikowia</taxon>
    </lineage>
</organism>
<keyword evidence="7" id="KW-1185">Reference proteome</keyword>
<dbReference type="GO" id="GO:0005737">
    <property type="term" value="C:cytoplasm"/>
    <property type="evidence" value="ECO:0007669"/>
    <property type="project" value="TreeGrafter"/>
</dbReference>
<dbReference type="OrthoDB" id="543156at2759"/>
<sequence>MESKSPLFPKRVLLAGMSIHSVLISCKEKTARFMRTRSTLLCRLFKTIKKPSEIDASEYDLFFAAGGHGCLFDFPTATGLQAIFLAIWQKHGVVAAVCHGPCLFENARDSNGEYFLKGKNATGFTDEGEAILQLDQIMVKMNLKAPKHGIEANGGFYVQPADPWSSFTVTDGKFVTKVNPASASETTQKAIDALA</sequence>
<comment type="similarity">
    <text evidence="4">Belongs to the peptidase C56 family. HSP31-like subfamily.</text>
</comment>
<protein>
    <recommendedName>
        <fullName evidence="1">D-lactate dehydratase</fullName>
        <ecNumber evidence="1">4.2.1.130</ecNumber>
    </recommendedName>
</protein>
<evidence type="ECO:0000256" key="2">
    <source>
        <dbReference type="ARBA" id="ARBA00023016"/>
    </source>
</evidence>
<dbReference type="InterPro" id="IPR050325">
    <property type="entry name" value="Prot/Nucl_acid_deglycase"/>
</dbReference>
<dbReference type="EMBL" id="JACBPP010000009">
    <property type="protein sequence ID" value="KAF7999361.1"/>
    <property type="molecule type" value="Genomic_DNA"/>
</dbReference>
<evidence type="ECO:0000256" key="3">
    <source>
        <dbReference type="ARBA" id="ARBA00023239"/>
    </source>
</evidence>
<keyword evidence="2" id="KW-0346">Stress response</keyword>
<keyword evidence="3" id="KW-0456">Lyase</keyword>
<reference evidence="6" key="1">
    <citation type="submission" date="2020-10" db="EMBL/GenBank/DDBJ databases">
        <title>The Whole-Genome Sequence of Metschnikowia persimmonesis, a Novel Endophytic Yeast Species Isolated from Medicinal Plant Diospyros kaki Thumb.</title>
        <authorList>
            <person name="Rahmat E."/>
            <person name="Kang Y."/>
        </authorList>
    </citation>
    <scope>NUCLEOTIDE SEQUENCE</scope>
    <source>
        <strain evidence="6">KIOM G15050</strain>
    </source>
</reference>
<proteinExistence type="inferred from homology"/>
<gene>
    <name evidence="6" type="ORF">HF325_006037</name>
</gene>
<dbReference type="Proteomes" id="UP000649328">
    <property type="component" value="Unassembled WGS sequence"/>
</dbReference>